<feature type="transmembrane region" description="Helical" evidence="7">
    <location>
        <begin position="578"/>
        <end position="599"/>
    </location>
</feature>
<accession>A0ABD0LCJ6</accession>
<comment type="similarity">
    <text evidence="2">Belongs to the sodium:solute symporter (SSF) (TC 2.A.21) family.</text>
</comment>
<feature type="transmembrane region" description="Helical" evidence="7">
    <location>
        <begin position="212"/>
        <end position="231"/>
    </location>
</feature>
<feature type="signal peptide" evidence="8">
    <location>
        <begin position="1"/>
        <end position="22"/>
    </location>
</feature>
<evidence type="ECO:0000313" key="11">
    <source>
        <dbReference type="Proteomes" id="UP001519460"/>
    </source>
</evidence>
<dbReference type="SUPFAM" id="SSF49842">
    <property type="entry name" value="TNF-like"/>
    <property type="match status" value="1"/>
</dbReference>
<evidence type="ECO:0000256" key="4">
    <source>
        <dbReference type="ARBA" id="ARBA00022989"/>
    </source>
</evidence>
<keyword evidence="11" id="KW-1185">Reference proteome</keyword>
<dbReference type="Pfam" id="PF00386">
    <property type="entry name" value="C1q"/>
    <property type="match status" value="1"/>
</dbReference>
<evidence type="ECO:0000259" key="9">
    <source>
        <dbReference type="PROSITE" id="PS50871"/>
    </source>
</evidence>
<dbReference type="InterPro" id="IPR001734">
    <property type="entry name" value="Na/solute_symporter"/>
</dbReference>
<dbReference type="PRINTS" id="PR00007">
    <property type="entry name" value="COMPLEMNTC1Q"/>
</dbReference>
<feature type="transmembrane region" description="Helical" evidence="7">
    <location>
        <begin position="430"/>
        <end position="448"/>
    </location>
</feature>
<comment type="subcellular location">
    <subcellularLocation>
        <location evidence="1">Membrane</location>
        <topology evidence="1">Multi-pass membrane protein</topology>
    </subcellularLocation>
</comment>
<evidence type="ECO:0000256" key="6">
    <source>
        <dbReference type="SAM" id="MobiDB-lite"/>
    </source>
</evidence>
<evidence type="ECO:0000256" key="7">
    <source>
        <dbReference type="SAM" id="Phobius"/>
    </source>
</evidence>
<feature type="transmembrane region" description="Helical" evidence="7">
    <location>
        <begin position="611"/>
        <end position="633"/>
    </location>
</feature>
<evidence type="ECO:0000256" key="3">
    <source>
        <dbReference type="ARBA" id="ARBA00022692"/>
    </source>
</evidence>
<dbReference type="PANTHER" id="PTHR11819">
    <property type="entry name" value="SOLUTE CARRIER FAMILY 5"/>
    <property type="match status" value="1"/>
</dbReference>
<dbReference type="GO" id="GO:0016020">
    <property type="term" value="C:membrane"/>
    <property type="evidence" value="ECO:0007669"/>
    <property type="project" value="UniProtKB-SubCell"/>
</dbReference>
<feature type="chain" id="PRO_5044807553" description="C1q domain-containing protein" evidence="8">
    <location>
        <begin position="23"/>
        <end position="807"/>
    </location>
</feature>
<gene>
    <name evidence="10" type="ORF">BaRGS_00011719</name>
</gene>
<evidence type="ECO:0000256" key="8">
    <source>
        <dbReference type="SAM" id="SignalP"/>
    </source>
</evidence>
<keyword evidence="8" id="KW-0732">Signal</keyword>
<evidence type="ECO:0000256" key="5">
    <source>
        <dbReference type="ARBA" id="ARBA00023136"/>
    </source>
</evidence>
<dbReference type="InterPro" id="IPR038377">
    <property type="entry name" value="Na/Glc_symporter_sf"/>
</dbReference>
<feature type="transmembrane region" description="Helical" evidence="7">
    <location>
        <begin position="262"/>
        <end position="284"/>
    </location>
</feature>
<feature type="transmembrane region" description="Helical" evidence="7">
    <location>
        <begin position="296"/>
        <end position="315"/>
    </location>
</feature>
<dbReference type="AlphaFoldDB" id="A0ABD0LCJ6"/>
<comment type="caution">
    <text evidence="10">The sequence shown here is derived from an EMBL/GenBank/DDBJ whole genome shotgun (WGS) entry which is preliminary data.</text>
</comment>
<dbReference type="SMART" id="SM00110">
    <property type="entry name" value="C1Q"/>
    <property type="match status" value="1"/>
</dbReference>
<dbReference type="Gene3D" id="2.60.120.40">
    <property type="match status" value="1"/>
</dbReference>
<evidence type="ECO:0000256" key="1">
    <source>
        <dbReference type="ARBA" id="ARBA00004141"/>
    </source>
</evidence>
<protein>
    <recommendedName>
        <fullName evidence="9">C1q domain-containing protein</fullName>
    </recommendedName>
</protein>
<evidence type="ECO:0000256" key="2">
    <source>
        <dbReference type="ARBA" id="ARBA00006434"/>
    </source>
</evidence>
<dbReference type="InterPro" id="IPR008983">
    <property type="entry name" value="Tumour_necrosis_fac-like_dom"/>
</dbReference>
<dbReference type="Gene3D" id="1.20.1730.10">
    <property type="entry name" value="Sodium/glucose cotransporter"/>
    <property type="match status" value="1"/>
</dbReference>
<evidence type="ECO:0000313" key="10">
    <source>
        <dbReference type="EMBL" id="KAK7496983.1"/>
    </source>
</evidence>
<feature type="transmembrane region" description="Helical" evidence="7">
    <location>
        <begin position="537"/>
        <end position="557"/>
    </location>
</feature>
<feature type="region of interest" description="Disordered" evidence="6">
    <location>
        <begin position="720"/>
        <end position="743"/>
    </location>
</feature>
<dbReference type="PANTHER" id="PTHR11819:SF195">
    <property type="entry name" value="SODIUM_GLUCOSE COTRANSPORTER 4"/>
    <property type="match status" value="1"/>
</dbReference>
<feature type="transmembrane region" description="Helical" evidence="7">
    <location>
        <begin position="327"/>
        <end position="348"/>
    </location>
</feature>
<dbReference type="PROSITE" id="PS50283">
    <property type="entry name" value="NA_SOLUT_SYMP_3"/>
    <property type="match status" value="1"/>
</dbReference>
<dbReference type="InterPro" id="IPR001073">
    <property type="entry name" value="C1q_dom"/>
</dbReference>
<sequence length="807" mass="88263">MVSLSAVLAGTLLFALVPPLECFVVKRSDDVNIQSLETLVQQQAATIQTLLADMASVKNTVSSLHTDVTSIKTRLQKEVAFNAYITKSGNVNVGTKAPIVFDQVITNIGAAYDNNNGIFTAPFSGVYSFHFSMLNDGASTIAVAVFSPHAVVCETLAVRERDHSSCSGVVHLAKGDHVTVKQAWGTTHLYGSTYTSFSGATLRARKKSDARGYFLAGKSMTFFPIGASIFASNIGAPLFVGLSGTAAASGIGGMIFEWHAIPFILMLSWVFVPVFTACGVYTMPEYIRRRFGRERLRVYLSLLSILLYVITKISVEMYAGAVFVQILFGWNMYLSGVMVLAFSALFTMTGGLTAVIFTDTLQTIVLVIGAFVLMAISLDKVGGYSSLQEKYMHAVPTINATSSLANTTCGQPRDDSFSLLRAPGPMASDYPWVGTLIFNIPSDIWFWCSDQIMVQRSLAAKSLSHAKGGSIVAGYLKILPFFLFIIPGLVARVLYPDEIACVDPEICQCICENPSGCSNIAYPLLVLRILSPGMRGLMLAALFAAVMSTLTSVFNSASSIFTMDLWRRLRSHASEWELLIVGRLVVLVLVGLAVMWIPIMSAAQGDELWQYWQMLMSAVGPPWAMVFILGIFWKRTTEPAAFYGMLGGQALGFTRLILAFIYPAPPCGEPDTRSEFLKIHFLYVAAMETALSGGLMIIISLLTPPRPPGKLRRVTLWTRKDPDMPDASDTEDDGKQHKHEERPGKWNHRLQLCCGMAGHTDPLTPEEVEALQRKLTSISEEPKIKRLLDVNAVILLAVTAFVIGFYH</sequence>
<feature type="transmembrane region" description="Helical" evidence="7">
    <location>
        <begin position="360"/>
        <end position="378"/>
    </location>
</feature>
<feature type="transmembrane region" description="Helical" evidence="7">
    <location>
        <begin position="681"/>
        <end position="703"/>
    </location>
</feature>
<feature type="domain" description="C1q" evidence="9">
    <location>
        <begin position="74"/>
        <end position="208"/>
    </location>
</feature>
<feature type="transmembrane region" description="Helical" evidence="7">
    <location>
        <begin position="787"/>
        <end position="806"/>
    </location>
</feature>
<feature type="compositionally biased region" description="Basic and acidic residues" evidence="6">
    <location>
        <begin position="733"/>
        <end position="743"/>
    </location>
</feature>
<dbReference type="EMBL" id="JACVVK020000062">
    <property type="protein sequence ID" value="KAK7496983.1"/>
    <property type="molecule type" value="Genomic_DNA"/>
</dbReference>
<keyword evidence="5 7" id="KW-0472">Membrane</keyword>
<keyword evidence="3 7" id="KW-0812">Transmembrane</keyword>
<dbReference type="PROSITE" id="PS50871">
    <property type="entry name" value="C1Q"/>
    <property type="match status" value="1"/>
</dbReference>
<reference evidence="10 11" key="1">
    <citation type="journal article" date="2023" name="Sci. Data">
        <title>Genome assembly of the Korean intertidal mud-creeper Batillaria attramentaria.</title>
        <authorList>
            <person name="Patra A.K."/>
            <person name="Ho P.T."/>
            <person name="Jun S."/>
            <person name="Lee S.J."/>
            <person name="Kim Y."/>
            <person name="Won Y.J."/>
        </authorList>
    </citation>
    <scope>NUCLEOTIDE SEQUENCE [LARGE SCALE GENOMIC DNA]</scope>
    <source>
        <strain evidence="10">Wonlab-2016</strain>
    </source>
</reference>
<dbReference type="NCBIfam" id="TIGR00813">
    <property type="entry name" value="sss"/>
    <property type="match status" value="1"/>
</dbReference>
<proteinExistence type="inferred from homology"/>
<name>A0ABD0LCJ6_9CAEN</name>
<keyword evidence="4 7" id="KW-1133">Transmembrane helix</keyword>
<feature type="transmembrane region" description="Helical" evidence="7">
    <location>
        <begin position="640"/>
        <end position="661"/>
    </location>
</feature>
<organism evidence="10 11">
    <name type="scientific">Batillaria attramentaria</name>
    <dbReference type="NCBI Taxonomy" id="370345"/>
    <lineage>
        <taxon>Eukaryota</taxon>
        <taxon>Metazoa</taxon>
        <taxon>Spiralia</taxon>
        <taxon>Lophotrochozoa</taxon>
        <taxon>Mollusca</taxon>
        <taxon>Gastropoda</taxon>
        <taxon>Caenogastropoda</taxon>
        <taxon>Sorbeoconcha</taxon>
        <taxon>Cerithioidea</taxon>
        <taxon>Batillariidae</taxon>
        <taxon>Batillaria</taxon>
    </lineage>
</organism>
<dbReference type="Pfam" id="PF00474">
    <property type="entry name" value="SSF"/>
    <property type="match status" value="1"/>
</dbReference>
<dbReference type="Proteomes" id="UP001519460">
    <property type="component" value="Unassembled WGS sequence"/>
</dbReference>
<feature type="transmembrane region" description="Helical" evidence="7">
    <location>
        <begin position="469"/>
        <end position="490"/>
    </location>
</feature>